<proteinExistence type="predicted"/>
<dbReference type="EMBL" id="JAODUP010002577">
    <property type="protein sequence ID" value="KAK2138692.1"/>
    <property type="molecule type" value="Genomic_DNA"/>
</dbReference>
<comment type="caution">
    <text evidence="1">The sequence shown here is derived from an EMBL/GenBank/DDBJ whole genome shotgun (WGS) entry which is preliminary data.</text>
</comment>
<organism evidence="1 2">
    <name type="scientific">Paralvinella palmiformis</name>
    <dbReference type="NCBI Taxonomy" id="53620"/>
    <lineage>
        <taxon>Eukaryota</taxon>
        <taxon>Metazoa</taxon>
        <taxon>Spiralia</taxon>
        <taxon>Lophotrochozoa</taxon>
        <taxon>Annelida</taxon>
        <taxon>Polychaeta</taxon>
        <taxon>Sedentaria</taxon>
        <taxon>Canalipalpata</taxon>
        <taxon>Terebellida</taxon>
        <taxon>Terebelliformia</taxon>
        <taxon>Alvinellidae</taxon>
        <taxon>Paralvinella</taxon>
    </lineage>
</organism>
<keyword evidence="2" id="KW-1185">Reference proteome</keyword>
<evidence type="ECO:0000313" key="2">
    <source>
        <dbReference type="Proteomes" id="UP001208570"/>
    </source>
</evidence>
<gene>
    <name evidence="1" type="ORF">LSH36_2589g00000</name>
</gene>
<evidence type="ECO:0000313" key="1">
    <source>
        <dbReference type="EMBL" id="KAK2138692.1"/>
    </source>
</evidence>
<protein>
    <submittedName>
        <fullName evidence="1">Uncharacterized protein</fullName>
    </submittedName>
</protein>
<sequence>MSKEGQIFNFQETEREKYLSVHIDTLLNFKAHCENQVNKGNKITGLI</sequence>
<reference evidence="1" key="1">
    <citation type="journal article" date="2023" name="Mol. Biol. Evol.">
        <title>Third-Generation Sequencing Reveals the Adaptive Role of the Epigenome in Three Deep-Sea Polychaetes.</title>
        <authorList>
            <person name="Perez M."/>
            <person name="Aroh O."/>
            <person name="Sun Y."/>
            <person name="Lan Y."/>
            <person name="Juniper S.K."/>
            <person name="Young C.R."/>
            <person name="Angers B."/>
            <person name="Qian P.Y."/>
        </authorList>
    </citation>
    <scope>NUCLEOTIDE SEQUENCE</scope>
    <source>
        <strain evidence="1">P08H-3</strain>
    </source>
</reference>
<dbReference type="Proteomes" id="UP001208570">
    <property type="component" value="Unassembled WGS sequence"/>
</dbReference>
<name>A0AAD9IQJ5_9ANNE</name>
<accession>A0AAD9IQJ5</accession>
<dbReference type="AlphaFoldDB" id="A0AAD9IQJ5"/>